<organism evidence="1 2">
    <name type="scientific">Herbaspirillum hiltneri N3</name>
    <dbReference type="NCBI Taxonomy" id="1262470"/>
    <lineage>
        <taxon>Bacteria</taxon>
        <taxon>Pseudomonadati</taxon>
        <taxon>Pseudomonadota</taxon>
        <taxon>Betaproteobacteria</taxon>
        <taxon>Burkholderiales</taxon>
        <taxon>Oxalobacteraceae</taxon>
        <taxon>Herbaspirillum</taxon>
    </lineage>
</organism>
<proteinExistence type="predicted"/>
<protein>
    <submittedName>
        <fullName evidence="1">Uncharacterized protein</fullName>
    </submittedName>
</protein>
<reference evidence="2" key="1">
    <citation type="journal article" date="2015" name="Genome Announc.">
        <title>Complete Genome Sequence of Herbaspirillum hiltneri N3 (DSM 17495), Isolated from Surface-Sterilized Wheat Roots.</title>
        <authorList>
            <person name="Guizelini D."/>
            <person name="Saizaki P.M."/>
            <person name="Coimbra N.A."/>
            <person name="Weiss V.A."/>
            <person name="Faoro H."/>
            <person name="Sfeir M.Z."/>
            <person name="Baura V.A."/>
            <person name="Monteiro R.A."/>
            <person name="Chubatsu L.S."/>
            <person name="Souza E.M."/>
            <person name="Cruz L.M."/>
            <person name="Pedrosa F.O."/>
            <person name="Raittz R.T."/>
            <person name="Marchaukoski J.N."/>
            <person name="Steffens M.B."/>
        </authorList>
    </citation>
    <scope>NUCLEOTIDE SEQUENCE [LARGE SCALE GENOMIC DNA]</scope>
    <source>
        <strain evidence="2">N3</strain>
    </source>
</reference>
<dbReference type="Proteomes" id="UP000063429">
    <property type="component" value="Chromosome"/>
</dbReference>
<keyword evidence="2" id="KW-1185">Reference proteome</keyword>
<evidence type="ECO:0000313" key="2">
    <source>
        <dbReference type="Proteomes" id="UP000063429"/>
    </source>
</evidence>
<name>A0ABN4I0G3_9BURK</name>
<gene>
    <name evidence="1" type="ORF">F506_20110</name>
</gene>
<evidence type="ECO:0000313" key="1">
    <source>
        <dbReference type="EMBL" id="AKZ64650.1"/>
    </source>
</evidence>
<dbReference type="RefSeq" id="WP_053200370.1">
    <property type="nucleotide sequence ID" value="NZ_CP011409.1"/>
</dbReference>
<sequence length="325" mass="37268">MKPIKITDNLGMEMGIGLATMADQIMVGEKPTDLSAKSVTKILSHIFDFRQRTRHESDSRLFEAMQESCGRDAIEYLGIRKLTARRLVGADLHDGYVRNPIHHLAALYTINKGLDGFQSMYVAAKEHERIKFSSAEAEPEKLKVRRKSRHRSGQKYIDHFNSLCQPEQQRLENAHRIWLSDQLRQNPNITRSELRNKKEQHGAMRHFSLVDTTFFEKHGPASKRHSRKCGIDALLTRLTEHLTRKYSLSIETSPMQRITKTYLLSNFPCESSPSLSLSSNEAQALIAKYAETIADFRKRIEEMQPPMTKKQGKNKAELDVEVAYA</sequence>
<dbReference type="EMBL" id="CP011409">
    <property type="protein sequence ID" value="AKZ64650.1"/>
    <property type="molecule type" value="Genomic_DNA"/>
</dbReference>
<accession>A0ABN4I0G3</accession>